<comment type="caution">
    <text evidence="1">The sequence shown here is derived from an EMBL/GenBank/DDBJ whole genome shotgun (WGS) entry which is preliminary data.</text>
</comment>
<dbReference type="Proteomes" id="UP000807371">
    <property type="component" value="Unassembled WGS sequence"/>
</dbReference>
<protein>
    <submittedName>
        <fullName evidence="1">DUF1697 domain-containing protein</fullName>
    </submittedName>
</protein>
<dbReference type="SUPFAM" id="SSF160379">
    <property type="entry name" value="SP0830-like"/>
    <property type="match status" value="1"/>
</dbReference>
<proteinExistence type="predicted"/>
<dbReference type="PIRSF" id="PIRSF008502">
    <property type="entry name" value="UCP008502"/>
    <property type="match status" value="1"/>
</dbReference>
<dbReference type="EMBL" id="JACYXC010000001">
    <property type="protein sequence ID" value="MBH5334303.1"/>
    <property type="molecule type" value="Genomic_DNA"/>
</dbReference>
<gene>
    <name evidence="1" type="ORF">IHE55_05580</name>
</gene>
<keyword evidence="2" id="KW-1185">Reference proteome</keyword>
<name>A0ABS0NGI6_9ACTN</name>
<accession>A0ABS0NGI6</accession>
<dbReference type="PANTHER" id="PTHR36439">
    <property type="entry name" value="BLL4334 PROTEIN"/>
    <property type="match status" value="1"/>
</dbReference>
<dbReference type="PANTHER" id="PTHR36439:SF1">
    <property type="entry name" value="DUF1697 DOMAIN-CONTAINING PROTEIN"/>
    <property type="match status" value="1"/>
</dbReference>
<evidence type="ECO:0000313" key="1">
    <source>
        <dbReference type="EMBL" id="MBH5334303.1"/>
    </source>
</evidence>
<sequence length="185" mass="19797">MTAQILLLRGINVGSHAPFPMDRQQEVMRRLGHQDVTVHLGTGNIVLHAPATPPAETARSAAEGIAAELGFPVPVLVRTRDELAAVVAANPYPRATAEPSTLHVVFLSEAPADTARLDAIDPAAHAPDRFRLIGREVYLWCPGGIGRSRLAAKITGIRLPGVTATARNWNTVTRLLALADRDRSA</sequence>
<dbReference type="Gene3D" id="3.30.70.1280">
    <property type="entry name" value="SP0830-like domains"/>
    <property type="match status" value="1"/>
</dbReference>
<evidence type="ECO:0000313" key="2">
    <source>
        <dbReference type="Proteomes" id="UP000807371"/>
    </source>
</evidence>
<organism evidence="1 2">
    <name type="scientific">Streptomyces pactum</name>
    <dbReference type="NCBI Taxonomy" id="68249"/>
    <lineage>
        <taxon>Bacteria</taxon>
        <taxon>Bacillati</taxon>
        <taxon>Actinomycetota</taxon>
        <taxon>Actinomycetes</taxon>
        <taxon>Kitasatosporales</taxon>
        <taxon>Streptomycetaceae</taxon>
        <taxon>Streptomyces</taxon>
    </lineage>
</organism>
<dbReference type="RefSeq" id="WP_197988017.1">
    <property type="nucleotide sequence ID" value="NZ_JACYXC010000001.1"/>
</dbReference>
<dbReference type="Pfam" id="PF08002">
    <property type="entry name" value="DUF1697"/>
    <property type="match status" value="1"/>
</dbReference>
<dbReference type="InterPro" id="IPR012545">
    <property type="entry name" value="DUF1697"/>
</dbReference>
<reference evidence="1 2" key="1">
    <citation type="submission" date="2020-09" db="EMBL/GenBank/DDBJ databases">
        <title>Biosynthesis of the nuclear factor of activated T cells inhibitor NFAT-133 and its congeners in Streptomyces pactum.</title>
        <authorList>
            <person name="Zhou W."/>
            <person name="Posri P."/>
            <person name="Abugrain M.E."/>
            <person name="Weisberg A.J."/>
            <person name="Chang J.H."/>
            <person name="Mahmud T."/>
        </authorList>
    </citation>
    <scope>NUCLEOTIDE SEQUENCE [LARGE SCALE GENOMIC DNA]</scope>
    <source>
        <strain evidence="1 2">ATCC 27456</strain>
    </source>
</reference>